<gene>
    <name evidence="10" type="ORF">GSM42_08270</name>
</gene>
<dbReference type="InterPro" id="IPR033966">
    <property type="entry name" value="RuBisCO"/>
</dbReference>
<evidence type="ECO:0000313" key="10">
    <source>
        <dbReference type="EMBL" id="MXQ53720.1"/>
    </source>
</evidence>
<feature type="domain" description="Ribulose bisphosphate carboxylase large subunit ferrodoxin-like N-terminal" evidence="9">
    <location>
        <begin position="9"/>
        <end position="87"/>
    </location>
</feature>
<name>A0A6I4VV57_9BACL</name>
<dbReference type="AlphaFoldDB" id="A0A6I4VV57"/>
<reference evidence="10 11" key="1">
    <citation type="submission" date="2019-12" db="EMBL/GenBank/DDBJ databases">
        <title>Whole-genome analyses of novel actinobacteria.</title>
        <authorList>
            <person name="Sahin N."/>
            <person name="Saygin H."/>
        </authorList>
    </citation>
    <scope>NUCLEOTIDE SEQUENCE [LARGE SCALE GENOMIC DNA]</scope>
    <source>
        <strain evidence="10 11">KC615</strain>
    </source>
</reference>
<evidence type="ECO:0000256" key="5">
    <source>
        <dbReference type="ARBA" id="ARBA00023235"/>
    </source>
</evidence>
<dbReference type="RefSeq" id="WP_160801070.1">
    <property type="nucleotide sequence ID" value="NZ_WUUL01000004.1"/>
</dbReference>
<accession>A0A6I4VV57</accession>
<dbReference type="Pfam" id="PF00016">
    <property type="entry name" value="RuBisCO_large"/>
    <property type="match status" value="1"/>
</dbReference>
<evidence type="ECO:0000256" key="1">
    <source>
        <dbReference type="ARBA" id="ARBA00022605"/>
    </source>
</evidence>
<evidence type="ECO:0000256" key="7">
    <source>
        <dbReference type="RuleBase" id="RU003834"/>
    </source>
</evidence>
<dbReference type="GO" id="GO:0000287">
    <property type="term" value="F:magnesium ion binding"/>
    <property type="evidence" value="ECO:0007669"/>
    <property type="project" value="InterPro"/>
</dbReference>
<evidence type="ECO:0000313" key="11">
    <source>
        <dbReference type="Proteomes" id="UP000430692"/>
    </source>
</evidence>
<dbReference type="GO" id="GO:0019509">
    <property type="term" value="P:L-methionine salvage from methylthioadenosine"/>
    <property type="evidence" value="ECO:0007669"/>
    <property type="project" value="UniProtKB-UniRule"/>
</dbReference>
<evidence type="ECO:0000256" key="6">
    <source>
        <dbReference type="NCBIfam" id="TIGR03332"/>
    </source>
</evidence>
<dbReference type="SFLD" id="SFLDS00014">
    <property type="entry name" value="RuBisCO"/>
    <property type="match status" value="1"/>
</dbReference>
<comment type="caution">
    <text evidence="10">The sequence shown here is derived from an EMBL/GenBank/DDBJ whole genome shotgun (WGS) entry which is preliminary data.</text>
</comment>
<comment type="similarity">
    <text evidence="7">Belongs to the RuBisCO large chain family.</text>
</comment>
<evidence type="ECO:0000256" key="2">
    <source>
        <dbReference type="ARBA" id="ARBA00022723"/>
    </source>
</evidence>
<keyword evidence="1" id="KW-0028">Amino-acid biosynthesis</keyword>
<dbReference type="Pfam" id="PF02788">
    <property type="entry name" value="RuBisCO_large_N"/>
    <property type="match status" value="1"/>
</dbReference>
<dbReference type="GO" id="GO:0043715">
    <property type="term" value="F:2,3-diketo-5-methylthiopentyl-1-phosphate enolase activity"/>
    <property type="evidence" value="ECO:0007669"/>
    <property type="project" value="UniProtKB-EC"/>
</dbReference>
<keyword evidence="11" id="KW-1185">Reference proteome</keyword>
<organism evidence="10 11">
    <name type="scientific">Shimazuella alba</name>
    <dbReference type="NCBI Taxonomy" id="2690964"/>
    <lineage>
        <taxon>Bacteria</taxon>
        <taxon>Bacillati</taxon>
        <taxon>Bacillota</taxon>
        <taxon>Bacilli</taxon>
        <taxon>Bacillales</taxon>
        <taxon>Thermoactinomycetaceae</taxon>
        <taxon>Shimazuella</taxon>
    </lineage>
</organism>
<dbReference type="GO" id="GO:0015977">
    <property type="term" value="P:carbon fixation"/>
    <property type="evidence" value="ECO:0007669"/>
    <property type="project" value="InterPro"/>
</dbReference>
<dbReference type="PANTHER" id="PTHR42704">
    <property type="entry name" value="RIBULOSE BISPHOSPHATE CARBOXYLASE"/>
    <property type="match status" value="1"/>
</dbReference>
<dbReference type="NCBIfam" id="NF007095">
    <property type="entry name" value="PRK09549.1"/>
    <property type="match status" value="1"/>
</dbReference>
<keyword evidence="3" id="KW-0460">Magnesium</keyword>
<keyword evidence="4" id="KW-0486">Methionine biosynthesis</keyword>
<dbReference type="InterPro" id="IPR017443">
    <property type="entry name" value="RuBisCO_lsu_fd_N"/>
</dbReference>
<evidence type="ECO:0000256" key="3">
    <source>
        <dbReference type="ARBA" id="ARBA00022842"/>
    </source>
</evidence>
<protein>
    <recommendedName>
        <fullName evidence="6">2,3-diketo-5-methylthiopentyl-1-phosphate enolase</fullName>
        <ecNumber evidence="6">5.3.2.5</ecNumber>
    </recommendedName>
</protein>
<dbReference type="Proteomes" id="UP000430692">
    <property type="component" value="Unassembled WGS sequence"/>
</dbReference>
<feature type="domain" description="Ribulose bisphosphate carboxylase large subunit C-terminal" evidence="8">
    <location>
        <begin position="119"/>
        <end position="394"/>
    </location>
</feature>
<dbReference type="SFLD" id="SFLDG00301">
    <property type="entry name" value="RuBisCO-like_proteins"/>
    <property type="match status" value="1"/>
</dbReference>
<dbReference type="Gene3D" id="3.20.20.110">
    <property type="entry name" value="Ribulose bisphosphate carboxylase, large subunit, C-terminal domain"/>
    <property type="match status" value="1"/>
</dbReference>
<proteinExistence type="inferred from homology"/>
<dbReference type="SUPFAM" id="SSF51649">
    <property type="entry name" value="RuBisCo, C-terminal domain"/>
    <property type="match status" value="1"/>
</dbReference>
<dbReference type="Gene3D" id="3.30.70.150">
    <property type="entry name" value="RuBisCO large subunit, N-terminal domain"/>
    <property type="match status" value="1"/>
</dbReference>
<keyword evidence="2" id="KW-0479">Metal-binding</keyword>
<dbReference type="EC" id="5.3.2.5" evidence="6"/>
<dbReference type="SUPFAM" id="SSF54966">
    <property type="entry name" value="RuBisCO, large subunit, small (N-terminal) domain"/>
    <property type="match status" value="1"/>
</dbReference>
<evidence type="ECO:0000259" key="8">
    <source>
        <dbReference type="Pfam" id="PF00016"/>
    </source>
</evidence>
<dbReference type="EMBL" id="WUUL01000004">
    <property type="protein sequence ID" value="MXQ53720.1"/>
    <property type="molecule type" value="Genomic_DNA"/>
</dbReference>
<keyword evidence="5 10" id="KW-0413">Isomerase</keyword>
<dbReference type="InterPro" id="IPR017717">
    <property type="entry name" value="Diketo-Methiopentyl-P_enolase"/>
</dbReference>
<dbReference type="InterPro" id="IPR000685">
    <property type="entry name" value="RuBisCO_lsu_C"/>
</dbReference>
<dbReference type="InterPro" id="IPR036422">
    <property type="entry name" value="RuBisCO_lsu_N_sf"/>
</dbReference>
<evidence type="ECO:0000256" key="4">
    <source>
        <dbReference type="ARBA" id="ARBA00023167"/>
    </source>
</evidence>
<dbReference type="SFLD" id="SFLDF00157">
    <property type="entry name" value="2_3-diketo-5-methylthiopentyl"/>
    <property type="match status" value="1"/>
</dbReference>
<dbReference type="PANTHER" id="PTHR42704:SF17">
    <property type="entry name" value="RIBULOSE BISPHOSPHATE CARBOXYLASE LARGE CHAIN"/>
    <property type="match status" value="1"/>
</dbReference>
<evidence type="ECO:0000259" key="9">
    <source>
        <dbReference type="Pfam" id="PF02788"/>
    </source>
</evidence>
<dbReference type="GO" id="GO:0016984">
    <property type="term" value="F:ribulose-bisphosphate carboxylase activity"/>
    <property type="evidence" value="ECO:0007669"/>
    <property type="project" value="InterPro"/>
</dbReference>
<dbReference type="NCBIfam" id="TIGR03332">
    <property type="entry name" value="salvage_mtnW"/>
    <property type="match status" value="1"/>
</dbReference>
<dbReference type="InterPro" id="IPR036376">
    <property type="entry name" value="RuBisCO_lsu_C_sf"/>
</dbReference>
<sequence>MGAAIATYLVPNNGKLEQKAEQIALGLTVGSWTDLPEVDQQQLAKHKGEVVSVQEVSEEQGLISISYPSVNFSADIPAILTTVFGKLSLDGVVKLIDLDFTPELARRFPGPTFGNLGIRNLLEVSERPLLMSIFKGILGRDLSFFEQQLRAQALGGVDIVKDDEILFDNPTSPFEQRITIAKKVLQETEQVTGETTLYAVNLSGRSIDLIEKAKQAVYLGASALLFNVFTYGLDTLQALVEDKDISVPILAHPSFGGAITASASYGVSAPLWYGKLLRAVGADLVLFPSPYGSVALERDAALGIANELNLPHEFWKKALPVPSAGIHPALVPKLFEDFGIDSVINAGGGVHGHPAGATAGGRAFRQAIQATQKGIPLIEAAAAHTELAEALRIWGGAS</sequence>